<dbReference type="InterPro" id="IPR030854">
    <property type="entry name" value="RNase_J_bac"/>
</dbReference>
<keyword evidence="2 9" id="KW-0540">Nuclease</keyword>
<evidence type="ECO:0000256" key="13">
    <source>
        <dbReference type="SAM" id="MobiDB-lite"/>
    </source>
</evidence>
<dbReference type="GO" id="GO:0005737">
    <property type="term" value="C:cytoplasm"/>
    <property type="evidence" value="ECO:0007669"/>
    <property type="project" value="UniProtKB-SubCell"/>
</dbReference>
<dbReference type="InterPro" id="IPR011108">
    <property type="entry name" value="RMMBL"/>
</dbReference>
<reference evidence="15 16" key="1">
    <citation type="journal article" date="2004" name="Genome Res.">
        <title>The complete genome and proteome of Mycoplasma mobile.</title>
        <authorList>
            <person name="Jaffe J.D."/>
            <person name="Stange-Thomann N."/>
            <person name="Smith C."/>
            <person name="DeCaprio D."/>
            <person name="Fisher S."/>
            <person name="Butler J."/>
            <person name="Calvo S."/>
            <person name="Elkins T."/>
            <person name="FitzGerald M.G."/>
            <person name="Hafez N."/>
            <person name="Kodira C.D."/>
            <person name="Major J."/>
            <person name="Wang S."/>
            <person name="Wilkinson J."/>
            <person name="Nicol R."/>
            <person name="Nusbaum C."/>
            <person name="Birren B."/>
            <person name="Berg H.C."/>
            <person name="Church G.M."/>
        </authorList>
    </citation>
    <scope>NUCLEOTIDE SEQUENCE [LARGE SCALE GENOMIC DNA]</scope>
    <source>
        <strain evidence="16">ATCC 43663 / 163K / NCTC 11711</strain>
    </source>
</reference>
<dbReference type="GO" id="GO:0004534">
    <property type="term" value="F:5'-3' RNA exonuclease activity"/>
    <property type="evidence" value="ECO:0007669"/>
    <property type="project" value="UniProtKB-UniRule"/>
</dbReference>
<keyword evidence="3 12" id="KW-0479">Metal-binding</keyword>
<dbReference type="AlphaFoldDB" id="Q6KH27"/>
<feature type="binding site" evidence="12">
    <location>
        <position position="74"/>
    </location>
    <ligand>
        <name>Zn(2+)</name>
        <dbReference type="ChEBI" id="CHEBI:29105"/>
        <label>1</label>
        <note>catalytic</note>
    </ligand>
</feature>
<feature type="binding site" evidence="9 11">
    <location>
        <begin position="361"/>
        <end position="365"/>
    </location>
    <ligand>
        <name>substrate</name>
    </ligand>
</feature>
<evidence type="ECO:0000256" key="1">
    <source>
        <dbReference type="ARBA" id="ARBA00022490"/>
    </source>
</evidence>
<feature type="binding site" evidence="12">
    <location>
        <position position="441"/>
    </location>
    <ligand>
        <name>Ca(2+)</name>
        <dbReference type="ChEBI" id="CHEBI:29108"/>
    </ligand>
</feature>
<feature type="region of interest" description="Disordered" evidence="13">
    <location>
        <begin position="563"/>
        <end position="604"/>
    </location>
</feature>
<comment type="cofactor">
    <cofactor evidence="12">
        <name>Zn(2+)</name>
        <dbReference type="ChEBI" id="CHEBI:29105"/>
    </cofactor>
    <text evidence="12">Binds 2 Zn(2+) ions per subunit. It is not clear if Zn(2+) or Mg(2+) is physiologically important.</text>
</comment>
<keyword evidence="16" id="KW-1185">Reference proteome</keyword>
<evidence type="ECO:0000256" key="10">
    <source>
        <dbReference type="PIRSR" id="PIRSR004803-1"/>
    </source>
</evidence>
<evidence type="ECO:0000256" key="6">
    <source>
        <dbReference type="ARBA" id="ARBA00022833"/>
    </source>
</evidence>
<feature type="binding site" evidence="11">
    <location>
        <begin position="228"/>
        <end position="230"/>
    </location>
    <ligand>
        <name>substrate</name>
    </ligand>
</feature>
<name>Q6KH27_MYCM1</name>
<dbReference type="GO" id="GO:0003723">
    <property type="term" value="F:RNA binding"/>
    <property type="evidence" value="ECO:0007669"/>
    <property type="project" value="UniProtKB-UniRule"/>
</dbReference>
<feature type="binding site" evidence="12">
    <location>
        <position position="73"/>
    </location>
    <ligand>
        <name>Zn(2+)</name>
        <dbReference type="ChEBI" id="CHEBI:29105"/>
        <label>1</label>
        <note>catalytic</note>
    </ligand>
</feature>
<keyword evidence="12" id="KW-0106">Calcium</keyword>
<dbReference type="CDD" id="cd07714">
    <property type="entry name" value="RNaseJ_MBL-fold"/>
    <property type="match status" value="1"/>
</dbReference>
<evidence type="ECO:0000259" key="14">
    <source>
        <dbReference type="SMART" id="SM00849"/>
    </source>
</evidence>
<sequence>MQPTKLFGLGGVQEIGKSTFVLEHNKKIFIIDAGIKFADSFTTGIKGIIPDYSYLKANQDNIQALFITHGHEDHIGGIPYLVATVKISKIFAPKIAIQFLKLKFQEHNILQKIEFIEIEKDSIHKFGDVVVDFWTAQHSIPDAFGIRFKTSNGTVLFTGDFRFDYRPIGNFTDFSKIEQMGKEGVTVLLSDSTNAMRPMHSPSETDILNDIKKYILEAKGKTIITAFASNLTRITAIIKLVAEIGKKVVAFGRSMVNGIEIGRKLDYIDVEDSVFIDKKHLKNYEDNEIVILTTGSQGEQMAALSRMANKKHPQIDIKSGDMIIFSSSPIPGNRIQIELLINKLYKFGAEIKENKIDGYLHTSGHAYKEEHIKIFNLTKPKYFLPYHGEYRMAIAHGNTGIETGIKEENVMIPGIGDVYYMKNNEVWLSDEKLDLNSTFIDGQNILTINKEVFNDRSQLGESGFVDVVIAIDKSKNNVTFKPKIISRGCFYARNSVELLEDVRNLVRSSVVYLIKNKKDWTVPDIKQIVEDRLKPYFYKAKRRKPIIITSVLFVDEINDSIENTQPKKSNFKKKNKTSDKNPNKKTKDKTSNEDDLDFDYDGLD</sequence>
<dbReference type="Pfam" id="PF07521">
    <property type="entry name" value="RMMBL"/>
    <property type="match status" value="1"/>
</dbReference>
<dbReference type="PIRSF" id="PIRSF004803">
    <property type="entry name" value="RnjA"/>
    <property type="match status" value="1"/>
</dbReference>
<evidence type="ECO:0000256" key="3">
    <source>
        <dbReference type="ARBA" id="ARBA00022723"/>
    </source>
</evidence>
<evidence type="ECO:0000256" key="12">
    <source>
        <dbReference type="PIRSR" id="PIRSR004803-3"/>
    </source>
</evidence>
<keyword evidence="8 9" id="KW-0694">RNA-binding</keyword>
<comment type="subcellular location">
    <subcellularLocation>
        <location evidence="9">Cytoplasm</location>
    </subcellularLocation>
</comment>
<feature type="binding site" evidence="12">
    <location>
        <position position="160"/>
    </location>
    <ligand>
        <name>Zn(2+)</name>
        <dbReference type="ChEBI" id="CHEBI:29105"/>
        <label>1</label>
        <note>catalytic</note>
    </ligand>
</feature>
<dbReference type="eggNOG" id="COG0595">
    <property type="taxonomic scope" value="Bacteria"/>
</dbReference>
<dbReference type="InterPro" id="IPR001279">
    <property type="entry name" value="Metallo-B-lactamas"/>
</dbReference>
<keyword evidence="1 9" id="KW-0963">Cytoplasm</keyword>
<dbReference type="KEGG" id="mmo:MMOB6180"/>
<keyword evidence="7 9" id="KW-0269">Exonuclease</keyword>
<dbReference type="InterPro" id="IPR055132">
    <property type="entry name" value="RNase_J_b_CASP"/>
</dbReference>
<dbReference type="Proteomes" id="UP000009072">
    <property type="component" value="Chromosome"/>
</dbReference>
<feature type="binding site" evidence="12">
    <location>
        <position position="71"/>
    </location>
    <ligand>
        <name>Zn(2+)</name>
        <dbReference type="ChEBI" id="CHEBI:29105"/>
        <label>1</label>
        <note>catalytic</note>
    </ligand>
</feature>
<comment type="cofactor">
    <cofactor evidence="12">
        <name>Ca(2+)</name>
        <dbReference type="ChEBI" id="CHEBI:29108"/>
    </cofactor>
    <text evidence="12">Binds 1 Ca(2+) cation per subunit. Seen in 1 crystal structure, it is not clear if it is physiologically important.</text>
</comment>
<feature type="binding site" evidence="12">
    <location>
        <position position="387"/>
    </location>
    <ligand>
        <name>Zn(2+)</name>
        <dbReference type="ChEBI" id="CHEBI:29105"/>
        <label>1</label>
        <note>catalytic</note>
    </ligand>
</feature>
<protein>
    <recommendedName>
        <fullName evidence="9">Ribonuclease J</fullName>
        <shortName evidence="9">RNase J</shortName>
        <ecNumber evidence="9">3.1.-.-</ecNumber>
    </recommendedName>
</protein>
<dbReference type="GO" id="GO:0004521">
    <property type="term" value="F:RNA endonuclease activity"/>
    <property type="evidence" value="ECO:0007669"/>
    <property type="project" value="UniProtKB-UniRule"/>
</dbReference>
<keyword evidence="9" id="KW-0698">rRNA processing</keyword>
<dbReference type="NCBIfam" id="TIGR00649">
    <property type="entry name" value="MG423"/>
    <property type="match status" value="1"/>
</dbReference>
<dbReference type="EC" id="3.1.-.-" evidence="9"/>
<feature type="domain" description="Metallo-beta-lactamase" evidence="14">
    <location>
        <begin position="16"/>
        <end position="211"/>
    </location>
</feature>
<dbReference type="EMBL" id="AE017308">
    <property type="protein sequence ID" value="AAT28104.1"/>
    <property type="molecule type" value="Genomic_DNA"/>
</dbReference>
<dbReference type="Gene3D" id="3.60.15.10">
    <property type="entry name" value="Ribonuclease Z/Hydroxyacylglutathione hydrolase-like"/>
    <property type="match status" value="1"/>
</dbReference>
<dbReference type="InterPro" id="IPR042173">
    <property type="entry name" value="RNase_J_2"/>
</dbReference>
<evidence type="ECO:0000256" key="5">
    <source>
        <dbReference type="ARBA" id="ARBA00022801"/>
    </source>
</evidence>
<feature type="active site" description="Proton acceptor" evidence="10">
    <location>
        <position position="365"/>
    </location>
</feature>
<dbReference type="STRING" id="267748.MMOB6180"/>
<evidence type="ECO:0000256" key="11">
    <source>
        <dbReference type="PIRSR" id="PIRSR004803-2"/>
    </source>
</evidence>
<evidence type="ECO:0000256" key="8">
    <source>
        <dbReference type="ARBA" id="ARBA00022884"/>
    </source>
</evidence>
<dbReference type="PANTHER" id="PTHR43694">
    <property type="entry name" value="RIBONUCLEASE J"/>
    <property type="match status" value="1"/>
</dbReference>
<feature type="binding site" evidence="12">
    <location>
        <position position="69"/>
    </location>
    <ligand>
        <name>Zn(2+)</name>
        <dbReference type="ChEBI" id="CHEBI:29105"/>
        <label>1</label>
        <note>catalytic</note>
    </ligand>
</feature>
<feature type="active site" description="Proton donor" evidence="10">
    <location>
        <position position="191"/>
    </location>
</feature>
<gene>
    <name evidence="9" type="primary">rnj</name>
    <name evidence="15" type="ordered locus">MMOB6180</name>
</gene>
<dbReference type="PANTHER" id="PTHR43694:SF1">
    <property type="entry name" value="RIBONUCLEASE J"/>
    <property type="match status" value="1"/>
</dbReference>
<dbReference type="SUPFAM" id="SSF56281">
    <property type="entry name" value="Metallo-hydrolase/oxidoreductase"/>
    <property type="match status" value="1"/>
</dbReference>
<dbReference type="Gene3D" id="3.40.50.10710">
    <property type="entry name" value="Metallo-hydrolase/oxidoreductase"/>
    <property type="match status" value="1"/>
</dbReference>
<evidence type="ECO:0000256" key="7">
    <source>
        <dbReference type="ARBA" id="ARBA00022839"/>
    </source>
</evidence>
<dbReference type="GO" id="GO:0008270">
    <property type="term" value="F:zinc ion binding"/>
    <property type="evidence" value="ECO:0007669"/>
    <property type="project" value="InterPro"/>
</dbReference>
<evidence type="ECO:0000313" key="15">
    <source>
        <dbReference type="EMBL" id="AAT28104.1"/>
    </source>
</evidence>
<evidence type="ECO:0000313" key="16">
    <source>
        <dbReference type="Proteomes" id="UP000009072"/>
    </source>
</evidence>
<evidence type="ECO:0000256" key="9">
    <source>
        <dbReference type="HAMAP-Rule" id="MF_01491"/>
    </source>
</evidence>
<feature type="binding site" evidence="12">
    <location>
        <position position="44"/>
    </location>
    <ligand>
        <name>Ca(2+)</name>
        <dbReference type="ChEBI" id="CHEBI:29108"/>
    </ligand>
</feature>
<accession>Q6KH27</accession>
<feature type="binding site" evidence="12">
    <location>
        <position position="138"/>
    </location>
    <ligand>
        <name>Zn(2+)</name>
        <dbReference type="ChEBI" id="CHEBI:29105"/>
        <label>1</label>
        <note>catalytic</note>
    </ligand>
</feature>
<organism evidence="15 16">
    <name type="scientific">Mycoplasma mobile (strain ATCC 43663 / 163K / NCTC 11711)</name>
    <name type="common">Mesomycoplasma mobile</name>
    <dbReference type="NCBI Taxonomy" id="267748"/>
    <lineage>
        <taxon>Bacteria</taxon>
        <taxon>Bacillati</taxon>
        <taxon>Mycoplasmatota</taxon>
        <taxon>Mycoplasmoidales</taxon>
        <taxon>Metamycoplasmataceae</taxon>
        <taxon>Mesomycoplasma</taxon>
    </lineage>
</organism>
<comment type="function">
    <text evidence="9">An RNase that has 5'-3' exonuclease and possibly endonuclease activity. Involved in maturation of rRNA and in some organisms also mRNA maturation and/or decay.</text>
</comment>
<dbReference type="Pfam" id="PF22505">
    <property type="entry name" value="RNase_J_b_CASP"/>
    <property type="match status" value="1"/>
</dbReference>
<dbReference type="Pfam" id="PF00753">
    <property type="entry name" value="Lactamase_B"/>
    <property type="match status" value="1"/>
</dbReference>
<feature type="compositionally biased region" description="Acidic residues" evidence="13">
    <location>
        <begin position="593"/>
        <end position="604"/>
    </location>
</feature>
<dbReference type="InterPro" id="IPR036866">
    <property type="entry name" value="RibonucZ/Hydroxyglut_hydro"/>
</dbReference>
<dbReference type="GO" id="GO:0006364">
    <property type="term" value="P:rRNA processing"/>
    <property type="evidence" value="ECO:0007669"/>
    <property type="project" value="UniProtKB-UniRule"/>
</dbReference>
<evidence type="ECO:0000256" key="2">
    <source>
        <dbReference type="ARBA" id="ARBA00022722"/>
    </source>
</evidence>
<dbReference type="HAMAP" id="MF_01491">
    <property type="entry name" value="RNase_J_bact"/>
    <property type="match status" value="1"/>
</dbReference>
<dbReference type="OrthoDB" id="9758375at2"/>
<keyword evidence="5 9" id="KW-0378">Hydrolase</keyword>
<dbReference type="Pfam" id="PF17770">
    <property type="entry name" value="RNase_J_C"/>
    <property type="match status" value="1"/>
</dbReference>
<evidence type="ECO:0000256" key="4">
    <source>
        <dbReference type="ARBA" id="ARBA00022759"/>
    </source>
</evidence>
<dbReference type="HOGENOM" id="CLU_008727_3_3_14"/>
<dbReference type="InterPro" id="IPR004613">
    <property type="entry name" value="RNase_J"/>
</dbReference>
<dbReference type="Gene3D" id="3.10.20.580">
    <property type="match status" value="1"/>
</dbReference>
<dbReference type="InterPro" id="IPR041636">
    <property type="entry name" value="RNase_J_C"/>
</dbReference>
<dbReference type="RefSeq" id="WP_011265138.1">
    <property type="nucleotide sequence ID" value="NC_006908.1"/>
</dbReference>
<dbReference type="SMART" id="SM00849">
    <property type="entry name" value="Lactamase_B"/>
    <property type="match status" value="1"/>
</dbReference>
<keyword evidence="4 9" id="KW-0255">Endonuclease</keyword>
<keyword evidence="6 12" id="KW-0862">Zinc</keyword>
<proteinExistence type="inferred from homology"/>
<comment type="similarity">
    <text evidence="9">Belongs to the metallo-beta-lactamase superfamily. RNA-metabolizing metallo-beta-lactamase-like family. Bacterial RNase J subfamily.</text>
</comment>
<comment type="subunit">
    <text evidence="9">Homodimer, may be a subunit of the RNA degradosome.</text>
</comment>